<keyword evidence="2" id="KW-1185">Reference proteome</keyword>
<reference evidence="1" key="1">
    <citation type="journal article" date="2020" name="Stud. Mycol.">
        <title>101 Dothideomycetes genomes: a test case for predicting lifestyles and emergence of pathogens.</title>
        <authorList>
            <person name="Haridas S."/>
            <person name="Albert R."/>
            <person name="Binder M."/>
            <person name="Bloem J."/>
            <person name="Labutti K."/>
            <person name="Salamov A."/>
            <person name="Andreopoulos B."/>
            <person name="Baker S."/>
            <person name="Barry K."/>
            <person name="Bills G."/>
            <person name="Bluhm B."/>
            <person name="Cannon C."/>
            <person name="Castanera R."/>
            <person name="Culley D."/>
            <person name="Daum C."/>
            <person name="Ezra D."/>
            <person name="Gonzalez J."/>
            <person name="Henrissat B."/>
            <person name="Kuo A."/>
            <person name="Liang C."/>
            <person name="Lipzen A."/>
            <person name="Lutzoni F."/>
            <person name="Magnuson J."/>
            <person name="Mondo S."/>
            <person name="Nolan M."/>
            <person name="Ohm R."/>
            <person name="Pangilinan J."/>
            <person name="Park H.-J."/>
            <person name="Ramirez L."/>
            <person name="Alfaro M."/>
            <person name="Sun H."/>
            <person name="Tritt A."/>
            <person name="Yoshinaga Y."/>
            <person name="Zwiers L.-H."/>
            <person name="Turgeon B."/>
            <person name="Goodwin S."/>
            <person name="Spatafora J."/>
            <person name="Crous P."/>
            <person name="Grigoriev I."/>
        </authorList>
    </citation>
    <scope>NUCLEOTIDE SEQUENCE</scope>
    <source>
        <strain evidence="1">CBS 125425</strain>
    </source>
</reference>
<organism evidence="1 2">
    <name type="scientific">Polyplosphaeria fusca</name>
    <dbReference type="NCBI Taxonomy" id="682080"/>
    <lineage>
        <taxon>Eukaryota</taxon>
        <taxon>Fungi</taxon>
        <taxon>Dikarya</taxon>
        <taxon>Ascomycota</taxon>
        <taxon>Pezizomycotina</taxon>
        <taxon>Dothideomycetes</taxon>
        <taxon>Pleosporomycetidae</taxon>
        <taxon>Pleosporales</taxon>
        <taxon>Tetraplosphaeriaceae</taxon>
        <taxon>Polyplosphaeria</taxon>
    </lineage>
</organism>
<protein>
    <submittedName>
        <fullName evidence="1">Uncharacterized protein</fullName>
    </submittedName>
</protein>
<evidence type="ECO:0000313" key="1">
    <source>
        <dbReference type="EMBL" id="KAF2737004.1"/>
    </source>
</evidence>
<dbReference type="EMBL" id="ML996119">
    <property type="protein sequence ID" value="KAF2737004.1"/>
    <property type="molecule type" value="Genomic_DNA"/>
</dbReference>
<evidence type="ECO:0000313" key="2">
    <source>
        <dbReference type="Proteomes" id="UP000799444"/>
    </source>
</evidence>
<name>A0A9P4R1Q0_9PLEO</name>
<comment type="caution">
    <text evidence="1">The sequence shown here is derived from an EMBL/GenBank/DDBJ whole genome shotgun (WGS) entry which is preliminary data.</text>
</comment>
<sequence>MAFAFAQNPFVIHPALVSPPELPTIDLEEAWKHPPLPSHQTILRYEIRQAEIAINHITDGEERGPIIPSPEEIDRQEKVSRFETLLTDALTLIRTQGAYTIFGYTQFVPWPAPAPALNTFYIQRSFTCAQKLLIEDRKLVQMSMTRAAALETFDRLWEVTIQLVDTLVETGVLTFEAWVWGVYGLTPGYRELDRDFDALKTRMQKGLKGLAGEQTIEEVWARERTRAGRWLCLMG</sequence>
<dbReference type="AlphaFoldDB" id="A0A9P4R1Q0"/>
<dbReference type="Proteomes" id="UP000799444">
    <property type="component" value="Unassembled WGS sequence"/>
</dbReference>
<accession>A0A9P4R1Q0</accession>
<proteinExistence type="predicted"/>
<gene>
    <name evidence="1" type="ORF">EJ04DRAFT_134178</name>
</gene>